<keyword evidence="21" id="KW-1185">Reference proteome</keyword>
<evidence type="ECO:0000256" key="6">
    <source>
        <dbReference type="ARBA" id="ARBA00022448"/>
    </source>
</evidence>
<dbReference type="Proteomes" id="UP000198287">
    <property type="component" value="Unassembled WGS sequence"/>
</dbReference>
<dbReference type="EC" id="2.3.1.21" evidence="5"/>
<reference evidence="20 21" key="1">
    <citation type="submission" date="2015-12" db="EMBL/GenBank/DDBJ databases">
        <title>The genome of Folsomia candida.</title>
        <authorList>
            <person name="Faddeeva A."/>
            <person name="Derks M.F."/>
            <person name="Anvar Y."/>
            <person name="Smit S."/>
            <person name="Van Straalen N."/>
            <person name="Roelofs D."/>
        </authorList>
    </citation>
    <scope>NUCLEOTIDE SEQUENCE [LARGE SCALE GENOMIC DNA]</scope>
    <source>
        <strain evidence="20 21">VU population</strain>
        <tissue evidence="20">Whole body</tissue>
    </source>
</reference>
<dbReference type="PANTHER" id="PTHR22589">
    <property type="entry name" value="CARNITINE O-ACYLTRANSFERASE"/>
    <property type="match status" value="1"/>
</dbReference>
<evidence type="ECO:0000256" key="9">
    <source>
        <dbReference type="ARBA" id="ARBA00022832"/>
    </source>
</evidence>
<keyword evidence="13" id="KW-0472">Membrane</keyword>
<evidence type="ECO:0000256" key="15">
    <source>
        <dbReference type="ARBA" id="ARBA00048480"/>
    </source>
</evidence>
<sequence>MAEAHAAVAFSLSVSHEGFNVNFDREVLNLIWLSGKRSWRKRGQRIYNNIRCGIYPGSLKGMTVSVATLSSAYYAGYDPSCGLIPLVQKFMPAGDVGKGLSCAVVGVGIWGGTIFTARTLLRLLFNYKGWMYEERGKGRSVSLATKMWLAAVKILSGWNHPMLYSFQGSLPSLPLPSLDDTMTRYLRSVRPLRDDADYARLEKLAKEFNQGIGNKLQRYLVLKTWWATNYVSDWWEEYVYLRGRSPIMVNSNFYGLDAILAHPTKIQAARAANVTHAALLFRRAIERQDLEPIMIQGLVPLCSWQYERVFNTTRIPGIQTDRLQHLDDSTWIAVYHKGRYYSMPTYYRNRLMEPAELQVMFERILADTSVPSKGEEKLAALTAWERVHWAKTRREFFSKGVNRSSLDSIEKSAFVLVLDDEEYHFDPNDSSKLNHFAQRMLHGNGYDRWFDKSFTIVIAKNGRMGFNAEHSWSDAAILAHMWEFVLAEDNFNGRSDAPILGHLWEHCLGEEMFTYGYDAQGNTNGSVEVELPQPKKLKWEIPTEALEAIEYASNCALVLLNDVDLKLVMFNHYGKGFMKTCRVSPDAFIQMALQLAYFRDAGKFNLTYEASMTRLFKEGRTETVRPCTIESCAWVRSMDDQSKTGEQRIALLRDACRRHQLGYQNAMVGSGIDRHLFCLYVISKYLEIDSPFLKEVLSEPWRLSTSQTPHGQTTKLDLVKHPDCISAGGGFGPVADDGYGVSYIIAGEDVLFFHVSSKKSSPETDSERFGQNIVKALDDIKSMFSSLKKNGA</sequence>
<dbReference type="Pfam" id="PF16484">
    <property type="entry name" value="CPT_N"/>
    <property type="match status" value="1"/>
</dbReference>
<evidence type="ECO:0000256" key="17">
    <source>
        <dbReference type="RuleBase" id="RU003801"/>
    </source>
</evidence>
<dbReference type="FunFam" id="3.30.559.70:FF:000001">
    <property type="entry name" value="Carnitine O-palmitoyltransferase 1, liver isoform"/>
    <property type="match status" value="1"/>
</dbReference>
<evidence type="ECO:0000256" key="3">
    <source>
        <dbReference type="ARBA" id="ARBA00005005"/>
    </source>
</evidence>
<evidence type="ECO:0000256" key="16">
    <source>
        <dbReference type="PIRSR" id="PIRSR600542-1"/>
    </source>
</evidence>
<dbReference type="Pfam" id="PF00755">
    <property type="entry name" value="Carn_acyltransf"/>
    <property type="match status" value="1"/>
</dbReference>
<comment type="pathway">
    <text evidence="3">Lipid metabolism; fatty acid beta-oxidation.</text>
</comment>
<evidence type="ECO:0000256" key="12">
    <source>
        <dbReference type="ARBA" id="ARBA00023128"/>
    </source>
</evidence>
<comment type="catalytic activity">
    <reaction evidence="15">
        <text>(R)-carnitine + hexadecanoyl-CoA = O-hexadecanoyl-(R)-carnitine + CoA</text>
        <dbReference type="Rhea" id="RHEA:12661"/>
        <dbReference type="ChEBI" id="CHEBI:16347"/>
        <dbReference type="ChEBI" id="CHEBI:17490"/>
        <dbReference type="ChEBI" id="CHEBI:57287"/>
        <dbReference type="ChEBI" id="CHEBI:57379"/>
        <dbReference type="EC" id="2.3.1.21"/>
    </reaction>
    <physiologicalReaction direction="left-to-right" evidence="15">
        <dbReference type="Rhea" id="RHEA:12662"/>
    </physiologicalReaction>
</comment>
<keyword evidence="7 17" id="KW-0808">Transferase</keyword>
<gene>
    <name evidence="20" type="ORF">Fcan01_12482</name>
</gene>
<proteinExistence type="inferred from homology"/>
<keyword evidence="14 17" id="KW-0012">Acyltransferase</keyword>
<dbReference type="InterPro" id="IPR042231">
    <property type="entry name" value="Cho/carn_acyl_trans_2"/>
</dbReference>
<dbReference type="FunFam" id="3.30.559.10:FF:000042">
    <property type="entry name" value="Carnitine Palmitoyl Transferase"/>
    <property type="match status" value="1"/>
</dbReference>
<evidence type="ECO:0000259" key="18">
    <source>
        <dbReference type="Pfam" id="PF00755"/>
    </source>
</evidence>
<evidence type="ECO:0000256" key="5">
    <source>
        <dbReference type="ARBA" id="ARBA00013243"/>
    </source>
</evidence>
<protein>
    <recommendedName>
        <fullName evidence="5">carnitine O-palmitoyltransferase</fullName>
        <ecNumber evidence="5">2.3.1.21</ecNumber>
    </recommendedName>
</protein>
<evidence type="ECO:0000256" key="13">
    <source>
        <dbReference type="ARBA" id="ARBA00023136"/>
    </source>
</evidence>
<comment type="caution">
    <text evidence="20">The sequence shown here is derived from an EMBL/GenBank/DDBJ whole genome shotgun (WGS) entry which is preliminary data.</text>
</comment>
<dbReference type="AlphaFoldDB" id="A0A226E569"/>
<evidence type="ECO:0000313" key="21">
    <source>
        <dbReference type="Proteomes" id="UP000198287"/>
    </source>
</evidence>
<dbReference type="PROSITE" id="PS00440">
    <property type="entry name" value="ACYLTRANSF_C_2"/>
    <property type="match status" value="1"/>
</dbReference>
<dbReference type="Gene3D" id="6.10.250.1760">
    <property type="match status" value="1"/>
</dbReference>
<feature type="active site" description="Proton acceptor" evidence="16">
    <location>
        <position position="470"/>
    </location>
</feature>
<evidence type="ECO:0000259" key="19">
    <source>
        <dbReference type="Pfam" id="PF16484"/>
    </source>
</evidence>
<dbReference type="SUPFAM" id="SSF52777">
    <property type="entry name" value="CoA-dependent acyltransferases"/>
    <property type="match status" value="2"/>
</dbReference>
<keyword evidence="8" id="KW-0812">Transmembrane</keyword>
<dbReference type="GO" id="GO:0031966">
    <property type="term" value="C:mitochondrial membrane"/>
    <property type="evidence" value="ECO:0007669"/>
    <property type="project" value="UniProtKB-SubCell"/>
</dbReference>
<dbReference type="Gene3D" id="3.30.559.10">
    <property type="entry name" value="Chloramphenicol acetyltransferase-like domain"/>
    <property type="match status" value="1"/>
</dbReference>
<evidence type="ECO:0000256" key="11">
    <source>
        <dbReference type="ARBA" id="ARBA00023098"/>
    </source>
</evidence>
<dbReference type="GO" id="GO:0004095">
    <property type="term" value="F:carnitine O-palmitoyltransferase activity"/>
    <property type="evidence" value="ECO:0007669"/>
    <property type="project" value="UniProtKB-EC"/>
</dbReference>
<dbReference type="InterPro" id="IPR023213">
    <property type="entry name" value="CAT-like_dom_sf"/>
</dbReference>
<comment type="subcellular location">
    <subcellularLocation>
        <location evidence="1">Membrane</location>
        <topology evidence="1">Multi-pass membrane protein</topology>
    </subcellularLocation>
    <subcellularLocation>
        <location evidence="2">Mitochondrion membrane</location>
    </subcellularLocation>
</comment>
<dbReference type="InterPro" id="IPR039551">
    <property type="entry name" value="Cho/carn_acyl_trans"/>
</dbReference>
<evidence type="ECO:0000256" key="14">
    <source>
        <dbReference type="ARBA" id="ARBA00023315"/>
    </source>
</evidence>
<dbReference type="OrthoDB" id="240216at2759"/>
<organism evidence="20 21">
    <name type="scientific">Folsomia candida</name>
    <name type="common">Springtail</name>
    <dbReference type="NCBI Taxonomy" id="158441"/>
    <lineage>
        <taxon>Eukaryota</taxon>
        <taxon>Metazoa</taxon>
        <taxon>Ecdysozoa</taxon>
        <taxon>Arthropoda</taxon>
        <taxon>Hexapoda</taxon>
        <taxon>Collembola</taxon>
        <taxon>Entomobryomorpha</taxon>
        <taxon>Isotomoidea</taxon>
        <taxon>Isotomidae</taxon>
        <taxon>Proisotominae</taxon>
        <taxon>Folsomia</taxon>
    </lineage>
</organism>
<dbReference type="GO" id="GO:0006635">
    <property type="term" value="P:fatty acid beta-oxidation"/>
    <property type="evidence" value="ECO:0007669"/>
    <property type="project" value="UniProtKB-UniPathway"/>
</dbReference>
<evidence type="ECO:0000256" key="8">
    <source>
        <dbReference type="ARBA" id="ARBA00022692"/>
    </source>
</evidence>
<feature type="domain" description="Carnitine O-palmitoyltransferase N-terminal" evidence="19">
    <location>
        <begin position="1"/>
        <end position="46"/>
    </location>
</feature>
<keyword evidence="10" id="KW-1133">Transmembrane helix</keyword>
<dbReference type="PROSITE" id="PS00439">
    <property type="entry name" value="ACYLTRANSF_C_1"/>
    <property type="match status" value="1"/>
</dbReference>
<evidence type="ECO:0000256" key="2">
    <source>
        <dbReference type="ARBA" id="ARBA00004325"/>
    </source>
</evidence>
<dbReference type="STRING" id="158441.A0A226E569"/>
<keyword evidence="6" id="KW-0813">Transport</keyword>
<evidence type="ECO:0000256" key="1">
    <source>
        <dbReference type="ARBA" id="ARBA00004141"/>
    </source>
</evidence>
<dbReference type="Gene3D" id="3.30.559.70">
    <property type="entry name" value="Choline/Carnitine o-acyltransferase, domain 2"/>
    <property type="match status" value="1"/>
</dbReference>
<evidence type="ECO:0000256" key="7">
    <source>
        <dbReference type="ARBA" id="ARBA00022679"/>
    </source>
</evidence>
<dbReference type="UniPathway" id="UPA00659"/>
<dbReference type="OMA" id="KMDGTPT"/>
<keyword evidence="12" id="KW-0496">Mitochondrion</keyword>
<dbReference type="EMBL" id="LNIX01000006">
    <property type="protein sequence ID" value="OXA52440.1"/>
    <property type="molecule type" value="Genomic_DNA"/>
</dbReference>
<feature type="domain" description="Choline/carnitine acyltransferase" evidence="18">
    <location>
        <begin position="173"/>
        <end position="774"/>
    </location>
</feature>
<accession>A0A226E569</accession>
<name>A0A226E569_FOLCA</name>
<evidence type="ECO:0000256" key="4">
    <source>
        <dbReference type="ARBA" id="ARBA00005232"/>
    </source>
</evidence>
<dbReference type="InterPro" id="IPR000542">
    <property type="entry name" value="Carn_acyl_trans"/>
</dbReference>
<keyword evidence="11" id="KW-0443">Lipid metabolism</keyword>
<dbReference type="GO" id="GO:0009437">
    <property type="term" value="P:carnitine metabolic process"/>
    <property type="evidence" value="ECO:0007669"/>
    <property type="project" value="TreeGrafter"/>
</dbReference>
<evidence type="ECO:0000313" key="20">
    <source>
        <dbReference type="EMBL" id="OXA52440.1"/>
    </source>
</evidence>
<dbReference type="PANTHER" id="PTHR22589:SF31">
    <property type="entry name" value="CARNITINE O-PALMITOYLTRANSFERASE"/>
    <property type="match status" value="1"/>
</dbReference>
<dbReference type="InterPro" id="IPR032476">
    <property type="entry name" value="CPT_N"/>
</dbReference>
<evidence type="ECO:0000256" key="10">
    <source>
        <dbReference type="ARBA" id="ARBA00022989"/>
    </source>
</evidence>
<keyword evidence="9" id="KW-0276">Fatty acid metabolism</keyword>
<comment type="similarity">
    <text evidence="4 17">Belongs to the carnitine/choline acetyltransferase family.</text>
</comment>